<dbReference type="OrthoDB" id="5772680at2"/>
<evidence type="ECO:0000313" key="8">
    <source>
        <dbReference type="EMBL" id="PWJ44049.1"/>
    </source>
</evidence>
<dbReference type="GO" id="GO:0005886">
    <property type="term" value="C:plasma membrane"/>
    <property type="evidence" value="ECO:0007669"/>
    <property type="project" value="UniProtKB-SubCell"/>
</dbReference>
<organism evidence="8 9">
    <name type="scientific">Sediminitomix flava</name>
    <dbReference type="NCBI Taxonomy" id="379075"/>
    <lineage>
        <taxon>Bacteria</taxon>
        <taxon>Pseudomonadati</taxon>
        <taxon>Bacteroidota</taxon>
        <taxon>Cytophagia</taxon>
        <taxon>Cytophagales</taxon>
        <taxon>Flammeovirgaceae</taxon>
        <taxon>Sediminitomix</taxon>
    </lineage>
</organism>
<evidence type="ECO:0000256" key="1">
    <source>
        <dbReference type="ARBA" id="ARBA00004162"/>
    </source>
</evidence>
<keyword evidence="3 6" id="KW-0812">Transmembrane</keyword>
<comment type="subcellular location">
    <subcellularLocation>
        <location evidence="1">Cell membrane</location>
        <topology evidence="1">Single-pass membrane protein</topology>
    </subcellularLocation>
</comment>
<dbReference type="RefSeq" id="WP_109615571.1">
    <property type="nucleotide sequence ID" value="NZ_QGDO01000001.1"/>
</dbReference>
<dbReference type="InterPro" id="IPR007168">
    <property type="entry name" value="Phageshock_PspC_N"/>
</dbReference>
<gene>
    <name evidence="8" type="ORF">BC781_101399</name>
</gene>
<reference evidence="8 9" key="1">
    <citation type="submission" date="2018-03" db="EMBL/GenBank/DDBJ databases">
        <title>Genomic Encyclopedia of Archaeal and Bacterial Type Strains, Phase II (KMG-II): from individual species to whole genera.</title>
        <authorList>
            <person name="Goeker M."/>
        </authorList>
    </citation>
    <scope>NUCLEOTIDE SEQUENCE [LARGE SCALE GENOMIC DNA]</scope>
    <source>
        <strain evidence="8 9">DSM 28229</strain>
    </source>
</reference>
<name>A0A315ZFX0_SEDFL</name>
<keyword evidence="5 6" id="KW-0472">Membrane</keyword>
<dbReference type="PANTHER" id="PTHR33885:SF3">
    <property type="entry name" value="PHAGE SHOCK PROTEIN C"/>
    <property type="match status" value="1"/>
</dbReference>
<sequence>MTKLTKSYTDKKIFGVCGGLAKYFNVDATLIRIGFAAALIVGFGSPLLIYVLMGLLMPDEEYF</sequence>
<accession>A0A315ZFX0</accession>
<proteinExistence type="predicted"/>
<evidence type="ECO:0000256" key="6">
    <source>
        <dbReference type="SAM" id="Phobius"/>
    </source>
</evidence>
<dbReference type="Proteomes" id="UP000245535">
    <property type="component" value="Unassembled WGS sequence"/>
</dbReference>
<dbReference type="EMBL" id="QGDO01000001">
    <property type="protein sequence ID" value="PWJ44049.1"/>
    <property type="molecule type" value="Genomic_DNA"/>
</dbReference>
<dbReference type="AlphaFoldDB" id="A0A315ZFX0"/>
<keyword evidence="2" id="KW-1003">Cell membrane</keyword>
<dbReference type="Pfam" id="PF04024">
    <property type="entry name" value="PspC"/>
    <property type="match status" value="1"/>
</dbReference>
<keyword evidence="9" id="KW-1185">Reference proteome</keyword>
<feature type="domain" description="Phage shock protein PspC N-terminal" evidence="7">
    <location>
        <begin position="3"/>
        <end position="60"/>
    </location>
</feature>
<evidence type="ECO:0000256" key="3">
    <source>
        <dbReference type="ARBA" id="ARBA00022692"/>
    </source>
</evidence>
<evidence type="ECO:0000256" key="2">
    <source>
        <dbReference type="ARBA" id="ARBA00022475"/>
    </source>
</evidence>
<evidence type="ECO:0000259" key="7">
    <source>
        <dbReference type="Pfam" id="PF04024"/>
    </source>
</evidence>
<evidence type="ECO:0000313" key="9">
    <source>
        <dbReference type="Proteomes" id="UP000245535"/>
    </source>
</evidence>
<keyword evidence="4 6" id="KW-1133">Transmembrane helix</keyword>
<evidence type="ECO:0000256" key="4">
    <source>
        <dbReference type="ARBA" id="ARBA00022989"/>
    </source>
</evidence>
<protein>
    <submittedName>
        <fullName evidence="8">Phage shock protein C (PspC) family protein</fullName>
    </submittedName>
</protein>
<dbReference type="PANTHER" id="PTHR33885">
    <property type="entry name" value="PHAGE SHOCK PROTEIN C"/>
    <property type="match status" value="1"/>
</dbReference>
<evidence type="ECO:0000256" key="5">
    <source>
        <dbReference type="ARBA" id="ARBA00023136"/>
    </source>
</evidence>
<dbReference type="InterPro" id="IPR052027">
    <property type="entry name" value="PspC"/>
</dbReference>
<feature type="transmembrane region" description="Helical" evidence="6">
    <location>
        <begin position="33"/>
        <end position="57"/>
    </location>
</feature>
<comment type="caution">
    <text evidence="8">The sequence shown here is derived from an EMBL/GenBank/DDBJ whole genome shotgun (WGS) entry which is preliminary data.</text>
</comment>